<protein>
    <submittedName>
        <fullName evidence="2">Uncharacterized protein</fullName>
    </submittedName>
</protein>
<feature type="transmembrane region" description="Helical" evidence="1">
    <location>
        <begin position="177"/>
        <end position="196"/>
    </location>
</feature>
<keyword evidence="3" id="KW-1185">Reference proteome</keyword>
<proteinExistence type="predicted"/>
<dbReference type="RefSeq" id="WP_311502324.1">
    <property type="nucleotide sequence ID" value="NZ_JAVRHK010000003.1"/>
</dbReference>
<sequence>MLKKKNMKLKLPRTNLENQLLKIRNKRIPEEKILEQVQEIFNSDTAKEHEIIQNLNNGNVAEGNDFNIDLLETNRIFHISDIEKICVLYRLRFLSTKYFKGEIPYEALMEIKRLEKEQDTTLKGFKIIAPSKLFKLENADDPLLMAPIGNDYFYLIHKWGNDLNPFRKILMWPFKTLENFVIILLLGSFLLTMMVPDGLFTPEPSTTEFFMIFFFMFKWVAGLALFYGFKKGKNFSTEIWNSKYYNA</sequence>
<dbReference type="Proteomes" id="UP001262582">
    <property type="component" value="Unassembled WGS sequence"/>
</dbReference>
<keyword evidence="1" id="KW-0812">Transmembrane</keyword>
<reference evidence="2 3" key="1">
    <citation type="submission" date="2023-09" db="EMBL/GenBank/DDBJ databases">
        <authorList>
            <person name="Rey-Velasco X."/>
        </authorList>
    </citation>
    <scope>NUCLEOTIDE SEQUENCE [LARGE SCALE GENOMIC DNA]</scope>
    <source>
        <strain evidence="2 3">F117</strain>
    </source>
</reference>
<accession>A0ABU3D316</accession>
<evidence type="ECO:0000313" key="3">
    <source>
        <dbReference type="Proteomes" id="UP001262582"/>
    </source>
</evidence>
<gene>
    <name evidence="2" type="ORF">RM539_04940</name>
</gene>
<name>A0ABU3D316_9FLAO</name>
<evidence type="ECO:0000313" key="2">
    <source>
        <dbReference type="EMBL" id="MDT0675925.1"/>
    </source>
</evidence>
<organism evidence="2 3">
    <name type="scientific">Autumnicola musiva</name>
    <dbReference type="NCBI Taxonomy" id="3075589"/>
    <lineage>
        <taxon>Bacteria</taxon>
        <taxon>Pseudomonadati</taxon>
        <taxon>Bacteroidota</taxon>
        <taxon>Flavobacteriia</taxon>
        <taxon>Flavobacteriales</taxon>
        <taxon>Flavobacteriaceae</taxon>
        <taxon>Autumnicola</taxon>
    </lineage>
</organism>
<comment type="caution">
    <text evidence="2">The sequence shown here is derived from an EMBL/GenBank/DDBJ whole genome shotgun (WGS) entry which is preliminary data.</text>
</comment>
<evidence type="ECO:0000256" key="1">
    <source>
        <dbReference type="SAM" id="Phobius"/>
    </source>
</evidence>
<keyword evidence="1" id="KW-1133">Transmembrane helix</keyword>
<keyword evidence="1" id="KW-0472">Membrane</keyword>
<dbReference type="EMBL" id="JAVRHK010000003">
    <property type="protein sequence ID" value="MDT0675925.1"/>
    <property type="molecule type" value="Genomic_DNA"/>
</dbReference>
<feature type="transmembrane region" description="Helical" evidence="1">
    <location>
        <begin position="208"/>
        <end position="229"/>
    </location>
</feature>